<dbReference type="InterPro" id="IPR015421">
    <property type="entry name" value="PyrdxlP-dep_Trfase_major"/>
</dbReference>
<keyword evidence="4 8" id="KW-0456">Lyase</keyword>
<reference evidence="9" key="1">
    <citation type="submission" date="2014-06" db="EMBL/GenBank/DDBJ databases">
        <authorList>
            <person name="Winans N.J."/>
            <person name="Newell P.D."/>
            <person name="Douglas A.E."/>
        </authorList>
    </citation>
    <scope>NUCLEOTIDE SEQUENCE [LARGE SCALE GENOMIC DNA]</scope>
    <source>
        <strain evidence="9">DmL_052</strain>
    </source>
</reference>
<protein>
    <submittedName>
        <fullName evidence="8">Cystathionine beta-lyase</fullName>
    </submittedName>
</protein>
<comment type="cofactor">
    <cofactor evidence="1 7">
        <name>pyridoxal 5'-phosphate</name>
        <dbReference type="ChEBI" id="CHEBI:597326"/>
    </cofactor>
</comment>
<comment type="caution">
    <text evidence="8">The sequence shown here is derived from an EMBL/GenBank/DDBJ whole genome shotgun (WGS) entry which is preliminary data.</text>
</comment>
<dbReference type="GO" id="GO:0019346">
    <property type="term" value="P:transsulfuration"/>
    <property type="evidence" value="ECO:0007669"/>
    <property type="project" value="InterPro"/>
</dbReference>
<evidence type="ECO:0000256" key="1">
    <source>
        <dbReference type="ARBA" id="ARBA00001933"/>
    </source>
</evidence>
<dbReference type="GO" id="GO:0019450">
    <property type="term" value="P:L-cysteine catabolic process to pyruvate"/>
    <property type="evidence" value="ECO:0007669"/>
    <property type="project" value="TreeGrafter"/>
</dbReference>
<evidence type="ECO:0000256" key="6">
    <source>
        <dbReference type="PIRSR" id="PIRSR001434-2"/>
    </source>
</evidence>
<keyword evidence="3 6" id="KW-0663">Pyridoxal phosphate</keyword>
<evidence type="ECO:0000256" key="2">
    <source>
        <dbReference type="ARBA" id="ARBA00009077"/>
    </source>
</evidence>
<evidence type="ECO:0000256" key="7">
    <source>
        <dbReference type="RuleBase" id="RU362118"/>
    </source>
</evidence>
<name>A0A251ZXJ9_9PROT</name>
<evidence type="ECO:0000256" key="4">
    <source>
        <dbReference type="ARBA" id="ARBA00023239"/>
    </source>
</evidence>
<evidence type="ECO:0000313" key="9">
    <source>
        <dbReference type="Proteomes" id="UP000194946"/>
    </source>
</evidence>
<dbReference type="FunFam" id="3.40.640.10:FF:000046">
    <property type="entry name" value="Cystathionine gamma-lyase"/>
    <property type="match status" value="1"/>
</dbReference>
<comment type="similarity">
    <text evidence="2 7">Belongs to the trans-sulfuration enzymes family.</text>
</comment>
<dbReference type="PANTHER" id="PTHR43500">
    <property type="entry name" value="CYSTATHIONINE BETA-LYASE-RELATED"/>
    <property type="match status" value="1"/>
</dbReference>
<evidence type="ECO:0000313" key="8">
    <source>
        <dbReference type="EMBL" id="OUI79398.1"/>
    </source>
</evidence>
<dbReference type="PIRSF" id="PIRSF001434">
    <property type="entry name" value="CGS"/>
    <property type="match status" value="1"/>
</dbReference>
<dbReference type="Proteomes" id="UP000194946">
    <property type="component" value="Unassembled WGS sequence"/>
</dbReference>
<comment type="catalytic activity">
    <reaction evidence="5">
        <text>L,L-cystathionine + H2O = L-homocysteine + pyruvate + NH4(+)</text>
        <dbReference type="Rhea" id="RHEA:13965"/>
        <dbReference type="ChEBI" id="CHEBI:15361"/>
        <dbReference type="ChEBI" id="CHEBI:15377"/>
        <dbReference type="ChEBI" id="CHEBI:28938"/>
        <dbReference type="ChEBI" id="CHEBI:58161"/>
        <dbReference type="ChEBI" id="CHEBI:58199"/>
    </reaction>
</comment>
<gene>
    <name evidence="8" type="ORF">HK18_02220</name>
</gene>
<dbReference type="GO" id="GO:0030170">
    <property type="term" value="F:pyridoxal phosphate binding"/>
    <property type="evidence" value="ECO:0007669"/>
    <property type="project" value="InterPro"/>
</dbReference>
<dbReference type="EMBL" id="JOPB01000001">
    <property type="protein sequence ID" value="OUI79398.1"/>
    <property type="molecule type" value="Genomic_DNA"/>
</dbReference>
<dbReference type="RefSeq" id="WP_086631740.1">
    <property type="nucleotide sequence ID" value="NZ_JOPB01000001.1"/>
</dbReference>
<evidence type="ECO:0000256" key="3">
    <source>
        <dbReference type="ARBA" id="ARBA00022898"/>
    </source>
</evidence>
<dbReference type="Gene3D" id="3.90.1150.10">
    <property type="entry name" value="Aspartate Aminotransferase, domain 1"/>
    <property type="match status" value="1"/>
</dbReference>
<dbReference type="Gene3D" id="3.40.640.10">
    <property type="entry name" value="Type I PLP-dependent aspartate aminotransferase-like (Major domain)"/>
    <property type="match status" value="1"/>
</dbReference>
<sequence>MTTLSPEEDAVSRGWKALSTLLVTAGRHKDSVPKEGSFVNPPLHRGSTVIYPSVAAMRDTEGLQYEHHTLYGAMGSPNQHELEKVVALIEGGSHSQVVSSGLTACTLPLLTFLSAGDHCLLIDSIYGPTKRFSEKVMKKFDVEVSYYPADISVAEIEKYLQPNTKVIFTESPGSHTFEIQDISALSKLAHQHHIKLFLDNTWGIGVFKPFEHGVDVSVQALTKYANGHSDLVLGAITVNNDADWHLLRDTAIALGEVGGSDACWLTLRGLRTLGARLEKQSISALTIAQWLQEQPEIERVLHPALPSCYGHEIWKRDFSGASSVFTIVFKPSITSQQVIDMIETLEFFAIGASWGGYESLVLLTDGEIYRNFPNKLLTGSACRLQIGLEDPQDIINDLHNAFTAIWRS</sequence>
<dbReference type="SUPFAM" id="SSF53383">
    <property type="entry name" value="PLP-dependent transferases"/>
    <property type="match status" value="1"/>
</dbReference>
<organism evidence="8 9">
    <name type="scientific">Commensalibacter intestini</name>
    <dbReference type="NCBI Taxonomy" id="479936"/>
    <lineage>
        <taxon>Bacteria</taxon>
        <taxon>Pseudomonadati</taxon>
        <taxon>Pseudomonadota</taxon>
        <taxon>Alphaproteobacteria</taxon>
        <taxon>Acetobacterales</taxon>
        <taxon>Acetobacteraceae</taxon>
    </lineage>
</organism>
<dbReference type="InterPro" id="IPR015424">
    <property type="entry name" value="PyrdxlP-dep_Trfase"/>
</dbReference>
<dbReference type="Pfam" id="PF01053">
    <property type="entry name" value="Cys_Met_Meta_PP"/>
    <property type="match status" value="1"/>
</dbReference>
<dbReference type="PANTHER" id="PTHR43500:SF1">
    <property type="entry name" value="CYSTATHIONINE BETA-LYASE-RELATED"/>
    <property type="match status" value="1"/>
</dbReference>
<dbReference type="InterPro" id="IPR015422">
    <property type="entry name" value="PyrdxlP-dep_Trfase_small"/>
</dbReference>
<proteinExistence type="inferred from homology"/>
<dbReference type="GO" id="GO:0047804">
    <property type="term" value="F:cysteine-S-conjugate beta-lyase activity"/>
    <property type="evidence" value="ECO:0007669"/>
    <property type="project" value="InterPro"/>
</dbReference>
<feature type="modified residue" description="N6-(pyridoxal phosphate)lysine" evidence="6">
    <location>
        <position position="223"/>
    </location>
</feature>
<dbReference type="NCBIfam" id="TIGR01324">
    <property type="entry name" value="cysta_beta_ly_B"/>
    <property type="match status" value="1"/>
</dbReference>
<dbReference type="AlphaFoldDB" id="A0A251ZXJ9"/>
<dbReference type="InterPro" id="IPR000277">
    <property type="entry name" value="Cys/Met-Metab_PyrdxlP-dep_enz"/>
</dbReference>
<evidence type="ECO:0000256" key="5">
    <source>
        <dbReference type="ARBA" id="ARBA00047517"/>
    </source>
</evidence>
<dbReference type="InterPro" id="IPR006233">
    <property type="entry name" value="Cys_b_lyase_bac"/>
</dbReference>
<accession>A0A251ZXJ9</accession>
<keyword evidence="9" id="KW-1185">Reference proteome</keyword>